<evidence type="ECO:0000313" key="3">
    <source>
        <dbReference type="Proteomes" id="UP000294832"/>
    </source>
</evidence>
<protein>
    <submittedName>
        <fullName evidence="2">2'-5' RNA ligase superfamily protein</fullName>
    </submittedName>
</protein>
<gene>
    <name evidence="2" type="ORF">EDC91_13234</name>
</gene>
<dbReference type="Gene3D" id="3.90.1140.10">
    <property type="entry name" value="Cyclic phosphodiesterase"/>
    <property type="match status" value="1"/>
</dbReference>
<evidence type="ECO:0000256" key="1">
    <source>
        <dbReference type="SAM" id="SignalP"/>
    </source>
</evidence>
<dbReference type="EMBL" id="SLWF01000032">
    <property type="protein sequence ID" value="TCN79616.1"/>
    <property type="molecule type" value="Genomic_DNA"/>
</dbReference>
<dbReference type="Proteomes" id="UP000294832">
    <property type="component" value="Unassembled WGS sequence"/>
</dbReference>
<dbReference type="RefSeq" id="WP_133040175.1">
    <property type="nucleotide sequence ID" value="NZ_SLWF01000032.1"/>
</dbReference>
<accession>A0A4V2RRP4</accession>
<sequence>MHKLLRFQIFKNGWYGLFTLALWLVAGTGQAAQTLDVYAIPSKPIVQLVSDTSKQLATYGMQSFYQQGRPVHITLYLTAFPDASDAAIKQAVQQLSQQYQPIPLIAKGFTVTKGNWAFIDVERSRELQRLADKVTLALEQLRDPNPVLPEWVKAYPGKLAAFERYGSPNVFQNFEPHLTLLAAEKNPQLVKFQQLMQQQIPRANGEIIGLGIGVTDEWGQQRQVLAEYFFKP</sequence>
<keyword evidence="1" id="KW-0732">Signal</keyword>
<proteinExistence type="predicted"/>
<feature type="chain" id="PRO_5020406491" evidence="1">
    <location>
        <begin position="32"/>
        <end position="232"/>
    </location>
</feature>
<evidence type="ECO:0000313" key="2">
    <source>
        <dbReference type="EMBL" id="TCN79616.1"/>
    </source>
</evidence>
<dbReference type="GO" id="GO:0016874">
    <property type="term" value="F:ligase activity"/>
    <property type="evidence" value="ECO:0007669"/>
    <property type="project" value="UniProtKB-KW"/>
</dbReference>
<dbReference type="SUPFAM" id="SSF55144">
    <property type="entry name" value="LigT-like"/>
    <property type="match status" value="1"/>
</dbReference>
<keyword evidence="2" id="KW-0436">Ligase</keyword>
<feature type="signal peptide" evidence="1">
    <location>
        <begin position="1"/>
        <end position="31"/>
    </location>
</feature>
<dbReference type="Pfam" id="PF13563">
    <property type="entry name" value="2_5_RNA_ligase2"/>
    <property type="match status" value="1"/>
</dbReference>
<comment type="caution">
    <text evidence="2">The sequence shown here is derived from an EMBL/GenBank/DDBJ whole genome shotgun (WGS) entry which is preliminary data.</text>
</comment>
<keyword evidence="3" id="KW-1185">Reference proteome</keyword>
<name>A0A4V2RRP4_9GAMM</name>
<dbReference type="InterPro" id="IPR009097">
    <property type="entry name" value="Cyclic_Pdiesterase"/>
</dbReference>
<reference evidence="2 3" key="1">
    <citation type="submission" date="2019-03" db="EMBL/GenBank/DDBJ databases">
        <title>Freshwater and sediment microbial communities from various areas in North America, analyzing microbe dynamics in response to fracking.</title>
        <authorList>
            <person name="Lamendella R."/>
        </authorList>
    </citation>
    <scope>NUCLEOTIDE SEQUENCE [LARGE SCALE GENOMIC DNA]</scope>
    <source>
        <strain evidence="2 3">74A</strain>
    </source>
</reference>
<dbReference type="OrthoDB" id="79662at2"/>
<dbReference type="AlphaFoldDB" id="A0A4V2RRP4"/>
<organism evidence="2 3">
    <name type="scientific">Shewanella fodinae</name>
    <dbReference type="NCBI Taxonomy" id="552357"/>
    <lineage>
        <taxon>Bacteria</taxon>
        <taxon>Pseudomonadati</taxon>
        <taxon>Pseudomonadota</taxon>
        <taxon>Gammaproteobacteria</taxon>
        <taxon>Alteromonadales</taxon>
        <taxon>Shewanellaceae</taxon>
        <taxon>Shewanella</taxon>
    </lineage>
</organism>